<evidence type="ECO:0008006" key="5">
    <source>
        <dbReference type="Google" id="ProtNLM"/>
    </source>
</evidence>
<comment type="caution">
    <text evidence="3">The sequence shown here is derived from an EMBL/GenBank/DDBJ whole genome shotgun (WGS) entry which is preliminary data.</text>
</comment>
<evidence type="ECO:0000256" key="1">
    <source>
        <dbReference type="SAM" id="MobiDB-lite"/>
    </source>
</evidence>
<keyword evidence="2" id="KW-1133">Transmembrane helix</keyword>
<evidence type="ECO:0000313" key="4">
    <source>
        <dbReference type="Proteomes" id="UP000028701"/>
    </source>
</evidence>
<name>A0A081D204_9HYPH</name>
<feature type="transmembrane region" description="Helical" evidence="2">
    <location>
        <begin position="17"/>
        <end position="36"/>
    </location>
</feature>
<dbReference type="Proteomes" id="UP000028701">
    <property type="component" value="Unassembled WGS sequence"/>
</dbReference>
<gene>
    <name evidence="3" type="ORF">RRU01S_29_00670</name>
</gene>
<dbReference type="eggNOG" id="COG3904">
    <property type="taxonomic scope" value="Bacteria"/>
</dbReference>
<dbReference type="AlphaFoldDB" id="A0A081D204"/>
<evidence type="ECO:0000313" key="3">
    <source>
        <dbReference type="EMBL" id="GAK72950.1"/>
    </source>
</evidence>
<sequence length="262" mass="27173">MKPASALKAVISMDDGVLMRGAFYVLLAAAVAFLVIDIREISTAEAARPGLETLPDVPTFLPPTTAPGAPGAPPVQPSSPEEVLRKPMTFNLVSGGVLVAEGTIDPGAAGRFANEVEARGEYIKLISLNSPGGSVDDAIAMSKLIREKNIATKVAEKALCASSCPIVFAGGVTRSAEKDAVVGVHQVFNGGIERPSPDQAMSSVQATTARVARHLDEMGIGAGLWIHALETPPNQLYYLTPAEMAKYRLTTDATPAATPGAG</sequence>
<dbReference type="EMBL" id="BBJU01000029">
    <property type="protein sequence ID" value="GAK72950.1"/>
    <property type="molecule type" value="Genomic_DNA"/>
</dbReference>
<accession>A0A081D204</accession>
<reference evidence="3 4" key="1">
    <citation type="submission" date="2014-08" db="EMBL/GenBank/DDBJ databases">
        <title>Whole genome shotgun sequence of Rhizobium rubi NBRC 13261.</title>
        <authorList>
            <person name="Katano-Makiyama Y."/>
            <person name="Hosoyama A."/>
            <person name="Hashimoto M."/>
            <person name="Hosoyama Y."/>
            <person name="Noguchi M."/>
            <person name="Tsuchikane K."/>
            <person name="Uohara A."/>
            <person name="Ohji S."/>
            <person name="Ichikawa N."/>
            <person name="Kimura A."/>
            <person name="Yamazoe A."/>
            <person name="Fujita N."/>
        </authorList>
    </citation>
    <scope>NUCLEOTIDE SEQUENCE [LARGE SCALE GENOMIC DNA]</scope>
    <source>
        <strain evidence="3 4">NBRC 13261</strain>
    </source>
</reference>
<proteinExistence type="predicted"/>
<evidence type="ECO:0000256" key="2">
    <source>
        <dbReference type="SAM" id="Phobius"/>
    </source>
</evidence>
<dbReference type="InterPro" id="IPR029045">
    <property type="entry name" value="ClpP/crotonase-like_dom_sf"/>
</dbReference>
<dbReference type="SUPFAM" id="SSF52096">
    <property type="entry name" value="ClpP/crotonase"/>
    <property type="match status" value="1"/>
</dbReference>
<dbReference type="OrthoDB" id="5936191at2"/>
<dbReference type="Gene3D" id="3.90.226.10">
    <property type="entry name" value="2-enoyl-CoA Hydratase, Chain A, domain 1"/>
    <property type="match status" value="1"/>
</dbReference>
<feature type="compositionally biased region" description="Pro residues" evidence="1">
    <location>
        <begin position="60"/>
        <end position="77"/>
    </location>
</feature>
<keyword evidence="2" id="KW-0472">Membrane</keyword>
<dbReference type="RefSeq" id="WP_045232377.1">
    <property type="nucleotide sequence ID" value="NZ_BBJU01000029.1"/>
</dbReference>
<protein>
    <recommendedName>
        <fullName evidence="5">Periplasmic protein</fullName>
    </recommendedName>
</protein>
<feature type="region of interest" description="Disordered" evidence="1">
    <location>
        <begin position="52"/>
        <end position="80"/>
    </location>
</feature>
<organism evidence="3 4">
    <name type="scientific">Agrobacterium rubi TR3 = NBRC 13261</name>
    <dbReference type="NCBI Taxonomy" id="1368415"/>
    <lineage>
        <taxon>Bacteria</taxon>
        <taxon>Pseudomonadati</taxon>
        <taxon>Pseudomonadota</taxon>
        <taxon>Alphaproteobacteria</taxon>
        <taxon>Hyphomicrobiales</taxon>
        <taxon>Rhizobiaceae</taxon>
        <taxon>Rhizobium/Agrobacterium group</taxon>
        <taxon>Agrobacterium</taxon>
    </lineage>
</organism>
<keyword evidence="2" id="KW-0812">Transmembrane</keyword>